<comment type="caution">
    <text evidence="1">The sequence shown here is derived from an EMBL/GenBank/DDBJ whole genome shotgun (WGS) entry which is preliminary data.</text>
</comment>
<sequence>MEQQLTTTQLEPLPTEIDSPQAKLVYLYLEASGGATASDLNEVLAMKKIGVLSVLNCLTEEGLVEKNGVEYITCN</sequence>
<evidence type="ECO:0000313" key="2">
    <source>
        <dbReference type="Proteomes" id="UP000011688"/>
    </source>
</evidence>
<dbReference type="EMBL" id="AOIB01000015">
    <property type="protein sequence ID" value="ELY59369.1"/>
    <property type="molecule type" value="Genomic_DNA"/>
</dbReference>
<reference evidence="1 2" key="1">
    <citation type="journal article" date="2014" name="PLoS Genet.">
        <title>Phylogenetically driven sequencing of extremely halophilic archaea reveals strategies for static and dynamic osmo-response.</title>
        <authorList>
            <person name="Becker E.A."/>
            <person name="Seitzer P.M."/>
            <person name="Tritt A."/>
            <person name="Larsen D."/>
            <person name="Krusor M."/>
            <person name="Yao A.I."/>
            <person name="Wu D."/>
            <person name="Madern D."/>
            <person name="Eisen J.A."/>
            <person name="Darling A.E."/>
            <person name="Facciotti M.T."/>
        </authorList>
    </citation>
    <scope>NUCLEOTIDE SEQUENCE [LARGE SCALE GENOMIC DNA]</scope>
    <source>
        <strain evidence="1 2">DSM 10524</strain>
    </source>
</reference>
<gene>
    <name evidence="1" type="ORF">C491_06153</name>
</gene>
<dbReference type="InterPro" id="IPR036390">
    <property type="entry name" value="WH_DNA-bd_sf"/>
</dbReference>
<evidence type="ECO:0000313" key="1">
    <source>
        <dbReference type="EMBL" id="ELY59369.1"/>
    </source>
</evidence>
<protein>
    <recommendedName>
        <fullName evidence="3">Transcription regulator TrmB N-terminal domain-containing protein</fullName>
    </recommendedName>
</protein>
<organism evidence="1 2">
    <name type="scientific">Natronococcus amylolyticus DSM 10524</name>
    <dbReference type="NCBI Taxonomy" id="1227497"/>
    <lineage>
        <taxon>Archaea</taxon>
        <taxon>Methanobacteriati</taxon>
        <taxon>Methanobacteriota</taxon>
        <taxon>Stenosarchaea group</taxon>
        <taxon>Halobacteria</taxon>
        <taxon>Halobacteriales</taxon>
        <taxon>Natrialbaceae</taxon>
        <taxon>Natronococcus</taxon>
    </lineage>
</organism>
<accession>L9XCB7</accession>
<dbReference type="SUPFAM" id="SSF46785">
    <property type="entry name" value="Winged helix' DNA-binding domain"/>
    <property type="match status" value="1"/>
</dbReference>
<name>L9XCB7_9EURY</name>
<dbReference type="Proteomes" id="UP000011688">
    <property type="component" value="Unassembled WGS sequence"/>
</dbReference>
<proteinExistence type="predicted"/>
<evidence type="ECO:0008006" key="3">
    <source>
        <dbReference type="Google" id="ProtNLM"/>
    </source>
</evidence>
<dbReference type="AlphaFoldDB" id="L9XCB7"/>
<keyword evidence="2" id="KW-1185">Reference proteome</keyword>
<dbReference type="eggNOG" id="arCOG08021">
    <property type="taxonomic scope" value="Archaea"/>
</dbReference>